<evidence type="ECO:0000313" key="9">
    <source>
        <dbReference type="Proteomes" id="UP000812966"/>
    </source>
</evidence>
<feature type="region of interest" description="Disordered" evidence="6">
    <location>
        <begin position="1"/>
        <end position="41"/>
    </location>
</feature>
<sequence>MEADLHDSGVLPDGVTPEEDKRRRNTAASARFRMKKKEREQALERHAKDLEDRLNKMERDMDGLRKENGWLKALLINGAPQPFSSPSASSEEGKIEAAQGHAQSVE</sequence>
<dbReference type="SMART" id="SM00338">
    <property type="entry name" value="BRLZ"/>
    <property type="match status" value="1"/>
</dbReference>
<proteinExistence type="predicted"/>
<gene>
    <name evidence="8" type="ORF">FFLO_04488</name>
</gene>
<name>A0A8K0JIQ7_9TREE</name>
<keyword evidence="4" id="KW-0804">Transcription</keyword>
<dbReference type="GO" id="GO:0000977">
    <property type="term" value="F:RNA polymerase II transcription regulatory region sequence-specific DNA binding"/>
    <property type="evidence" value="ECO:0007669"/>
    <property type="project" value="TreeGrafter"/>
</dbReference>
<dbReference type="PROSITE" id="PS50217">
    <property type="entry name" value="BZIP"/>
    <property type="match status" value="1"/>
</dbReference>
<dbReference type="PANTHER" id="PTHR13044">
    <property type="entry name" value="ACTIVATING TRANSCRIPTION FACTOR ATF 4/5"/>
    <property type="match status" value="1"/>
</dbReference>
<evidence type="ECO:0000256" key="4">
    <source>
        <dbReference type="ARBA" id="ARBA00023163"/>
    </source>
</evidence>
<comment type="caution">
    <text evidence="8">The sequence shown here is derived from an EMBL/GenBank/DDBJ whole genome shotgun (WGS) entry which is preliminary data.</text>
</comment>
<dbReference type="PANTHER" id="PTHR13044:SF14">
    <property type="entry name" value="CRYPTOCEPHAL, ISOFORM A"/>
    <property type="match status" value="1"/>
</dbReference>
<keyword evidence="5" id="KW-0539">Nucleus</keyword>
<dbReference type="PROSITE" id="PS00036">
    <property type="entry name" value="BZIP_BASIC"/>
    <property type="match status" value="1"/>
</dbReference>
<keyword evidence="2" id="KW-0805">Transcription regulation</keyword>
<keyword evidence="3" id="KW-0238">DNA-binding</keyword>
<dbReference type="GO" id="GO:0005634">
    <property type="term" value="C:nucleus"/>
    <property type="evidence" value="ECO:0007669"/>
    <property type="project" value="UniProtKB-SubCell"/>
</dbReference>
<protein>
    <recommendedName>
        <fullName evidence="7">BZIP domain-containing protein</fullName>
    </recommendedName>
</protein>
<dbReference type="InterPro" id="IPR046347">
    <property type="entry name" value="bZIP_sf"/>
</dbReference>
<dbReference type="Gene3D" id="1.20.5.170">
    <property type="match status" value="1"/>
</dbReference>
<dbReference type="SUPFAM" id="SSF57959">
    <property type="entry name" value="Leucine zipper domain"/>
    <property type="match status" value="1"/>
</dbReference>
<evidence type="ECO:0000256" key="1">
    <source>
        <dbReference type="ARBA" id="ARBA00004123"/>
    </source>
</evidence>
<organism evidence="8 9">
    <name type="scientific">Filobasidium floriforme</name>
    <dbReference type="NCBI Taxonomy" id="5210"/>
    <lineage>
        <taxon>Eukaryota</taxon>
        <taxon>Fungi</taxon>
        <taxon>Dikarya</taxon>
        <taxon>Basidiomycota</taxon>
        <taxon>Agaricomycotina</taxon>
        <taxon>Tremellomycetes</taxon>
        <taxon>Filobasidiales</taxon>
        <taxon>Filobasidiaceae</taxon>
        <taxon>Filobasidium</taxon>
    </lineage>
</organism>
<feature type="region of interest" description="Disordered" evidence="6">
    <location>
        <begin position="79"/>
        <end position="106"/>
    </location>
</feature>
<keyword evidence="9" id="KW-1185">Reference proteome</keyword>
<accession>A0A8K0JIQ7</accession>
<dbReference type="EMBL" id="JABELV010000096">
    <property type="protein sequence ID" value="KAG7531246.1"/>
    <property type="molecule type" value="Genomic_DNA"/>
</dbReference>
<dbReference type="GO" id="GO:0001228">
    <property type="term" value="F:DNA-binding transcription activator activity, RNA polymerase II-specific"/>
    <property type="evidence" value="ECO:0007669"/>
    <property type="project" value="TreeGrafter"/>
</dbReference>
<dbReference type="CDD" id="cd14705">
    <property type="entry name" value="bZIP_Zip1"/>
    <property type="match status" value="1"/>
</dbReference>
<feature type="compositionally biased region" description="Low complexity" evidence="6">
    <location>
        <begin position="79"/>
        <end position="90"/>
    </location>
</feature>
<dbReference type="Proteomes" id="UP000812966">
    <property type="component" value="Unassembled WGS sequence"/>
</dbReference>
<evidence type="ECO:0000256" key="5">
    <source>
        <dbReference type="ARBA" id="ARBA00023242"/>
    </source>
</evidence>
<evidence type="ECO:0000256" key="6">
    <source>
        <dbReference type="SAM" id="MobiDB-lite"/>
    </source>
</evidence>
<dbReference type="OrthoDB" id="1939598at2759"/>
<dbReference type="Pfam" id="PF07716">
    <property type="entry name" value="bZIP_2"/>
    <property type="match status" value="1"/>
</dbReference>
<dbReference type="InterPro" id="IPR004827">
    <property type="entry name" value="bZIP"/>
</dbReference>
<evidence type="ECO:0000313" key="8">
    <source>
        <dbReference type="EMBL" id="KAG7531246.1"/>
    </source>
</evidence>
<reference evidence="8" key="1">
    <citation type="submission" date="2020-04" db="EMBL/GenBank/DDBJ databases">
        <title>Analysis of mating type loci in Filobasidium floriforme.</title>
        <authorList>
            <person name="Nowrousian M."/>
        </authorList>
    </citation>
    <scope>NUCLEOTIDE SEQUENCE</scope>
    <source>
        <strain evidence="8">CBS 6242</strain>
    </source>
</reference>
<evidence type="ECO:0000259" key="7">
    <source>
        <dbReference type="PROSITE" id="PS50217"/>
    </source>
</evidence>
<comment type="subcellular location">
    <subcellularLocation>
        <location evidence="1">Nucleus</location>
    </subcellularLocation>
</comment>
<evidence type="ECO:0000256" key="2">
    <source>
        <dbReference type="ARBA" id="ARBA00023015"/>
    </source>
</evidence>
<evidence type="ECO:0000256" key="3">
    <source>
        <dbReference type="ARBA" id="ARBA00023125"/>
    </source>
</evidence>
<dbReference type="AlphaFoldDB" id="A0A8K0JIQ7"/>
<feature type="domain" description="BZIP" evidence="7">
    <location>
        <begin position="19"/>
        <end position="75"/>
    </location>
</feature>